<dbReference type="EMBL" id="BPLR01015657">
    <property type="protein sequence ID" value="GIY77641.1"/>
    <property type="molecule type" value="Genomic_DNA"/>
</dbReference>
<organism evidence="1 2">
    <name type="scientific">Caerostris extrusa</name>
    <name type="common">Bark spider</name>
    <name type="synonym">Caerostris bankana</name>
    <dbReference type="NCBI Taxonomy" id="172846"/>
    <lineage>
        <taxon>Eukaryota</taxon>
        <taxon>Metazoa</taxon>
        <taxon>Ecdysozoa</taxon>
        <taxon>Arthropoda</taxon>
        <taxon>Chelicerata</taxon>
        <taxon>Arachnida</taxon>
        <taxon>Araneae</taxon>
        <taxon>Araneomorphae</taxon>
        <taxon>Entelegynae</taxon>
        <taxon>Araneoidea</taxon>
        <taxon>Araneidae</taxon>
        <taxon>Caerostris</taxon>
    </lineage>
</organism>
<dbReference type="Proteomes" id="UP001054945">
    <property type="component" value="Unassembled WGS sequence"/>
</dbReference>
<gene>
    <name evidence="1" type="ORF">CEXT_402061</name>
</gene>
<accession>A0AAV4W6R4</accession>
<reference evidence="1 2" key="1">
    <citation type="submission" date="2021-06" db="EMBL/GenBank/DDBJ databases">
        <title>Caerostris extrusa draft genome.</title>
        <authorList>
            <person name="Kono N."/>
            <person name="Arakawa K."/>
        </authorList>
    </citation>
    <scope>NUCLEOTIDE SEQUENCE [LARGE SCALE GENOMIC DNA]</scope>
</reference>
<evidence type="ECO:0000313" key="1">
    <source>
        <dbReference type="EMBL" id="GIY77641.1"/>
    </source>
</evidence>
<dbReference type="AlphaFoldDB" id="A0AAV4W6R4"/>
<sequence length="72" mass="8048">MMCFTNLVTDSPVLGKEYQASDSSTHLSIKVLHSSDIQQLQFNVSIRSQDVMNEQEIAIGETCRTVAKMRGE</sequence>
<proteinExistence type="predicted"/>
<evidence type="ECO:0000313" key="2">
    <source>
        <dbReference type="Proteomes" id="UP001054945"/>
    </source>
</evidence>
<protein>
    <submittedName>
        <fullName evidence="1">Uncharacterized protein</fullName>
    </submittedName>
</protein>
<comment type="caution">
    <text evidence="1">The sequence shown here is derived from an EMBL/GenBank/DDBJ whole genome shotgun (WGS) entry which is preliminary data.</text>
</comment>
<keyword evidence="2" id="KW-1185">Reference proteome</keyword>
<name>A0AAV4W6R4_CAEEX</name>